<keyword evidence="2" id="KW-0812">Transmembrane</keyword>
<dbReference type="Proteomes" id="UP000199065">
    <property type="component" value="Unassembled WGS sequence"/>
</dbReference>
<dbReference type="EMBL" id="FOPJ01000008">
    <property type="protein sequence ID" value="SFG62589.1"/>
    <property type="molecule type" value="Genomic_DNA"/>
</dbReference>
<name>A0A1I2TEN3_9CORY</name>
<keyword evidence="2" id="KW-1133">Transmembrane helix</keyword>
<evidence type="ECO:0000256" key="2">
    <source>
        <dbReference type="SAM" id="Phobius"/>
    </source>
</evidence>
<feature type="region of interest" description="Disordered" evidence="1">
    <location>
        <begin position="53"/>
        <end position="75"/>
    </location>
</feature>
<keyword evidence="2" id="KW-0472">Membrane</keyword>
<reference evidence="3 4" key="1">
    <citation type="submission" date="2016-10" db="EMBL/GenBank/DDBJ databases">
        <authorList>
            <person name="de Groot N.N."/>
        </authorList>
    </citation>
    <scope>NUCLEOTIDE SEQUENCE [LARGE SCALE GENOMIC DNA]</scope>
    <source>
        <strain>J11</strain>
        <strain evidence="4">PG 39</strain>
    </source>
</reference>
<feature type="transmembrane region" description="Helical" evidence="2">
    <location>
        <begin position="28"/>
        <end position="47"/>
    </location>
</feature>
<dbReference type="STRING" id="185761.SAMN05660282_01418"/>
<evidence type="ECO:0000313" key="4">
    <source>
        <dbReference type="Proteomes" id="UP000199065"/>
    </source>
</evidence>
<dbReference type="AlphaFoldDB" id="A0A1I2TEN3"/>
<keyword evidence="4" id="KW-1185">Reference proteome</keyword>
<sequence length="75" mass="8008">MNKEKFLLSALAVISVVAVIGWISGESLWAVKIAVIVGIGCLLSVLLTPKAKDLPNEERSSSQEGASGREFRVQP</sequence>
<evidence type="ECO:0000256" key="1">
    <source>
        <dbReference type="SAM" id="MobiDB-lite"/>
    </source>
</evidence>
<gene>
    <name evidence="3" type="ORF">SAMN05660282_01418</name>
</gene>
<protein>
    <submittedName>
        <fullName evidence="3">Uncharacterized protein</fullName>
    </submittedName>
</protein>
<proteinExistence type="predicted"/>
<accession>A0A1I2TEN3</accession>
<organism evidence="3 4">
    <name type="scientific">Corynebacterium spheniscorum</name>
    <dbReference type="NCBI Taxonomy" id="185761"/>
    <lineage>
        <taxon>Bacteria</taxon>
        <taxon>Bacillati</taxon>
        <taxon>Actinomycetota</taxon>
        <taxon>Actinomycetes</taxon>
        <taxon>Mycobacteriales</taxon>
        <taxon>Corynebacteriaceae</taxon>
        <taxon>Corynebacterium</taxon>
    </lineage>
</organism>
<evidence type="ECO:0000313" key="3">
    <source>
        <dbReference type="EMBL" id="SFG62589.1"/>
    </source>
</evidence>
<dbReference type="RefSeq" id="WP_143067461.1">
    <property type="nucleotide sequence ID" value="NZ_FOPJ01000008.1"/>
</dbReference>